<feature type="non-terminal residue" evidence="1">
    <location>
        <position position="1"/>
    </location>
</feature>
<dbReference type="InterPro" id="IPR002110">
    <property type="entry name" value="Ankyrin_rpt"/>
</dbReference>
<protein>
    <submittedName>
        <fullName evidence="1">Uncharacterized protein</fullName>
    </submittedName>
</protein>
<accession>A0A3B0XD51</accession>
<evidence type="ECO:0000313" key="1">
    <source>
        <dbReference type="EMBL" id="VAW65631.1"/>
    </source>
</evidence>
<sequence length="102" mass="11366">GVPLYDALQRFKIKSEWIVSGKNVFHHVVEYADIEACRSLLDAGADVNAITEDGNNVALTLNGNQTLFKLLLEYGGDMNFKLNGMSVHDILLESRPHLFFDA</sequence>
<dbReference type="AlphaFoldDB" id="A0A3B0XD51"/>
<organism evidence="1">
    <name type="scientific">hydrothermal vent metagenome</name>
    <dbReference type="NCBI Taxonomy" id="652676"/>
    <lineage>
        <taxon>unclassified sequences</taxon>
        <taxon>metagenomes</taxon>
        <taxon>ecological metagenomes</taxon>
    </lineage>
</organism>
<dbReference type="InterPro" id="IPR036770">
    <property type="entry name" value="Ankyrin_rpt-contain_sf"/>
</dbReference>
<name>A0A3B0XD51_9ZZZZ</name>
<dbReference type="SUPFAM" id="SSF48403">
    <property type="entry name" value="Ankyrin repeat"/>
    <property type="match status" value="1"/>
</dbReference>
<gene>
    <name evidence="1" type="ORF">MNBD_GAMMA08-2307</name>
</gene>
<reference evidence="1" key="1">
    <citation type="submission" date="2018-06" db="EMBL/GenBank/DDBJ databases">
        <authorList>
            <person name="Zhirakovskaya E."/>
        </authorList>
    </citation>
    <scope>NUCLEOTIDE SEQUENCE</scope>
</reference>
<dbReference type="EMBL" id="UOFH01000323">
    <property type="protein sequence ID" value="VAW65631.1"/>
    <property type="molecule type" value="Genomic_DNA"/>
</dbReference>
<dbReference type="Pfam" id="PF00023">
    <property type="entry name" value="Ank"/>
    <property type="match status" value="1"/>
</dbReference>
<proteinExistence type="predicted"/>
<dbReference type="PROSITE" id="PS50088">
    <property type="entry name" value="ANK_REPEAT"/>
    <property type="match status" value="1"/>
</dbReference>
<dbReference type="Gene3D" id="1.25.40.20">
    <property type="entry name" value="Ankyrin repeat-containing domain"/>
    <property type="match status" value="1"/>
</dbReference>